<protein>
    <submittedName>
        <fullName evidence="5">Altronate oxidoreductase</fullName>
    </submittedName>
</protein>
<dbReference type="EMBL" id="CP029480">
    <property type="protein sequence ID" value="AWV97714.1"/>
    <property type="molecule type" value="Genomic_DNA"/>
</dbReference>
<feature type="domain" description="Mannitol dehydrogenase N-terminal" evidence="3">
    <location>
        <begin position="26"/>
        <end position="263"/>
    </location>
</feature>
<dbReference type="Gene3D" id="1.10.1040.10">
    <property type="entry name" value="N-(1-d-carboxylethyl)-l-norvaline Dehydrogenase, domain 2"/>
    <property type="match status" value="1"/>
</dbReference>
<dbReference type="Pfam" id="PF08125">
    <property type="entry name" value="Mannitol_dh_C"/>
    <property type="match status" value="1"/>
</dbReference>
<accession>A0A2Z4G988</accession>
<proteinExistence type="predicted"/>
<keyword evidence="6" id="KW-1185">Reference proteome</keyword>
<reference evidence="5 6" key="1">
    <citation type="submission" date="2018-05" db="EMBL/GenBank/DDBJ databases">
        <title>Complete genome sequence of Arcticibacterium luteifluviistationis SM1504T, a cytophagaceae bacterium isolated from Arctic surface seawater.</title>
        <authorList>
            <person name="Li Y."/>
            <person name="Qin Q.-L."/>
        </authorList>
    </citation>
    <scope>NUCLEOTIDE SEQUENCE [LARGE SCALE GENOMIC DNA]</scope>
    <source>
        <strain evidence="5 6">SM1504</strain>
    </source>
</reference>
<dbReference type="OrthoDB" id="9768714at2"/>
<evidence type="ECO:0000256" key="2">
    <source>
        <dbReference type="ARBA" id="ARBA00023027"/>
    </source>
</evidence>
<evidence type="ECO:0000259" key="3">
    <source>
        <dbReference type="Pfam" id="PF01232"/>
    </source>
</evidence>
<dbReference type="Pfam" id="PF01232">
    <property type="entry name" value="Mannitol_dh"/>
    <property type="match status" value="1"/>
</dbReference>
<dbReference type="SUPFAM" id="SSF48179">
    <property type="entry name" value="6-phosphogluconate dehydrogenase C-terminal domain-like"/>
    <property type="match status" value="1"/>
</dbReference>
<dbReference type="InterPro" id="IPR013328">
    <property type="entry name" value="6PGD_dom2"/>
</dbReference>
<sequence>MDYLSLNYLTKKSDLGFERRVLYYPEKIIQFGTGVLLKGLPDIIIDHANKNGAFEGKIVMIKSTDAKGTVESLVSQDCLYTVATRGISDKRLIDKQDICTSISRILIAKTQWASILSLSRKEEIQFVFSNTTELGITYEPEKITPGECPNSFPGKVLAILKSRFEHFNGDLSKGLIFLPTELISNNGDELKRIVFQLAKENFTDMAFLSWLKSANTFCNTLVDRIVPGAANNALDDKLPYKDQNAIVVEPYALWAIEGDQSIKDKLTFCLPENGAFVAPNIEKYKEIKLRILNAAHTFSSGLAFLSGYRLVKDAMKNQVFYAFMKTIMAKEISEAMTSEISDTEKKDFAQKVLDRFRNPFLEHQWLSICMNYSYKMTMRCLPLIKSYYQEKKEVPQLMLLGFTAHLAFLRPVKIIEGKYYGEVNGEEYIINDPHADFFYKTWSSTGSDKLKIQKILENEELWGENLNNLNSFAGHVYNTFSTFEEKGIDKTLSEIISKTEK</sequence>
<dbReference type="InterPro" id="IPR013118">
    <property type="entry name" value="Mannitol_DH_C"/>
</dbReference>
<dbReference type="Proteomes" id="UP000249873">
    <property type="component" value="Chromosome"/>
</dbReference>
<organism evidence="5 6">
    <name type="scientific">Arcticibacterium luteifluviistationis</name>
    <dbReference type="NCBI Taxonomy" id="1784714"/>
    <lineage>
        <taxon>Bacteria</taxon>
        <taxon>Pseudomonadati</taxon>
        <taxon>Bacteroidota</taxon>
        <taxon>Cytophagia</taxon>
        <taxon>Cytophagales</taxon>
        <taxon>Leadbetterellaceae</taxon>
        <taxon>Arcticibacterium</taxon>
    </lineage>
</organism>
<name>A0A2Z4G988_9BACT</name>
<dbReference type="PANTHER" id="PTHR30524">
    <property type="entry name" value="MANNITOL-1-PHOSPHATE 5-DEHYDROGENASE"/>
    <property type="match status" value="1"/>
</dbReference>
<dbReference type="InterPro" id="IPR036291">
    <property type="entry name" value="NAD(P)-bd_dom_sf"/>
</dbReference>
<dbReference type="GO" id="GO:0005829">
    <property type="term" value="C:cytosol"/>
    <property type="evidence" value="ECO:0007669"/>
    <property type="project" value="TreeGrafter"/>
</dbReference>
<dbReference type="SUPFAM" id="SSF51735">
    <property type="entry name" value="NAD(P)-binding Rossmann-fold domains"/>
    <property type="match status" value="1"/>
</dbReference>
<dbReference type="GO" id="GO:0019592">
    <property type="term" value="P:mannitol catabolic process"/>
    <property type="evidence" value="ECO:0007669"/>
    <property type="project" value="TreeGrafter"/>
</dbReference>
<dbReference type="KEGG" id="als:DJ013_05845"/>
<evidence type="ECO:0000256" key="1">
    <source>
        <dbReference type="ARBA" id="ARBA00023002"/>
    </source>
</evidence>
<dbReference type="GO" id="GO:0008926">
    <property type="term" value="F:mannitol-1-phosphate 5-dehydrogenase activity"/>
    <property type="evidence" value="ECO:0007669"/>
    <property type="project" value="TreeGrafter"/>
</dbReference>
<feature type="domain" description="Mannitol dehydrogenase C-terminal" evidence="4">
    <location>
        <begin position="280"/>
        <end position="480"/>
    </location>
</feature>
<dbReference type="Gene3D" id="3.40.50.720">
    <property type="entry name" value="NAD(P)-binding Rossmann-like Domain"/>
    <property type="match status" value="1"/>
</dbReference>
<dbReference type="InterPro" id="IPR008927">
    <property type="entry name" value="6-PGluconate_DH-like_C_sf"/>
</dbReference>
<keyword evidence="2" id="KW-0520">NAD</keyword>
<dbReference type="InterPro" id="IPR013131">
    <property type="entry name" value="Mannitol_DH_N"/>
</dbReference>
<evidence type="ECO:0000313" key="5">
    <source>
        <dbReference type="EMBL" id="AWV97714.1"/>
    </source>
</evidence>
<evidence type="ECO:0000313" key="6">
    <source>
        <dbReference type="Proteomes" id="UP000249873"/>
    </source>
</evidence>
<gene>
    <name evidence="5" type="ORF">DJ013_05845</name>
</gene>
<dbReference type="NCBIfam" id="NF002969">
    <property type="entry name" value="PRK03643.1"/>
    <property type="match status" value="1"/>
</dbReference>
<dbReference type="AlphaFoldDB" id="A0A2Z4G988"/>
<dbReference type="RefSeq" id="WP_111370816.1">
    <property type="nucleotide sequence ID" value="NZ_CP029480.1"/>
</dbReference>
<evidence type="ECO:0000259" key="4">
    <source>
        <dbReference type="Pfam" id="PF08125"/>
    </source>
</evidence>
<dbReference type="PANTHER" id="PTHR30524:SF0">
    <property type="entry name" value="ALTRONATE OXIDOREDUCTASE-RELATED"/>
    <property type="match status" value="1"/>
</dbReference>
<keyword evidence="1" id="KW-0560">Oxidoreductase</keyword>